<evidence type="ECO:0000313" key="8">
    <source>
        <dbReference type="EMBL" id="PMD13810.1"/>
    </source>
</evidence>
<dbReference type="InterPro" id="IPR036188">
    <property type="entry name" value="FAD/NAD-bd_sf"/>
</dbReference>
<dbReference type="Proteomes" id="UP000235672">
    <property type="component" value="Unassembled WGS sequence"/>
</dbReference>
<organism evidence="8 9">
    <name type="scientific">Hyaloscypha hepaticicola</name>
    <dbReference type="NCBI Taxonomy" id="2082293"/>
    <lineage>
        <taxon>Eukaryota</taxon>
        <taxon>Fungi</taxon>
        <taxon>Dikarya</taxon>
        <taxon>Ascomycota</taxon>
        <taxon>Pezizomycotina</taxon>
        <taxon>Leotiomycetes</taxon>
        <taxon>Helotiales</taxon>
        <taxon>Hyaloscyphaceae</taxon>
        <taxon>Hyaloscypha</taxon>
    </lineage>
</organism>
<dbReference type="Gene3D" id="2.40.400.10">
    <property type="entry name" value="Acetoacetate decarboxylase-like"/>
    <property type="match status" value="1"/>
</dbReference>
<feature type="domain" description="FAD-binding" evidence="7">
    <location>
        <begin position="39"/>
        <end position="394"/>
    </location>
</feature>
<dbReference type="STRING" id="1745343.A0A2J6PIH0"/>
<dbReference type="InterPro" id="IPR002938">
    <property type="entry name" value="FAD-bd"/>
</dbReference>
<sequence length="723" mass="80288">MKQPLEQILSMAQPNGDHSQANGVDGVNGIHEEKPTGLKILIVGAGIGGLTAAIALRRNGHEVLIFEQSQFASELGAAVHLAPNANGILRRLGIYAEDFGSNPMQFMSEYTAEGKKTRHMDLAELNKLWQHPWLLAHRVHLHNALKKAATESEGEGNPARLLTSSRVLSVDPATATVTLENGNTFQGDFILGADGVHSVTRKVVAGRDINPYGSGKSAFRFLINRQLAQEDPVTAKFVQRPGELIIWYAEDRRVVVYPTTNNQLLNFVCIHPESESEAGSDSWNKRANLDQMLKIYEGFDPAMMALISKADRESLKAWKLLDMEVIDSWVKGKLALLGDAAHPFTPHQGQGAGQAIEDAATLGVVFPGDVKKEEITARLELYHQIRKDRAHRIQEYSRIAGSDRKEGTKNDITQYTIYNFSHDEWDNSTQELRKWTWARNPSLYWRMPIAFGPMPGPRQSHFGQLRHAEDSTFTTASIKFKTSRTMLQNLFPHTSSSYRFKSPGTFAYASFSQTTLGTMEWLGGSGYNHLGLYIHGVEYVKKDGTVISGTYMPLLFESLTDPIVSGREELGMPKLYSSIDVYRRASSYRVNTGWQGAIWGNFVLEGLTEADQSAESGKISGEDDDGILVYRYIPKVGRENKGQAEAEYPVFVPYAEDFPTPKPTKVWKASKPSFKIDSLDVDALPTLHHIISRLAELPVYEVVSGKVVEGLGVPDVAAARRIE</sequence>
<dbReference type="InterPro" id="IPR050493">
    <property type="entry name" value="FAD-dep_Monooxygenase_BioMet"/>
</dbReference>
<accession>A0A2J6PIH0</accession>
<protein>
    <submittedName>
        <fullName evidence="8">FAD binding domain-containing protein</fullName>
    </submittedName>
</protein>
<keyword evidence="5" id="KW-0503">Monooxygenase</keyword>
<keyword evidence="3" id="KW-0274">FAD</keyword>
<keyword evidence="2" id="KW-0285">Flavoprotein</keyword>
<evidence type="ECO:0000256" key="3">
    <source>
        <dbReference type="ARBA" id="ARBA00022827"/>
    </source>
</evidence>
<feature type="region of interest" description="Disordered" evidence="6">
    <location>
        <begin position="9"/>
        <end position="29"/>
    </location>
</feature>
<dbReference type="SUPFAM" id="SSF54373">
    <property type="entry name" value="FAD-linked reductases, C-terminal domain"/>
    <property type="match status" value="1"/>
</dbReference>
<dbReference type="PRINTS" id="PR00420">
    <property type="entry name" value="RNGMNOXGNASE"/>
</dbReference>
<dbReference type="GO" id="GO:0004497">
    <property type="term" value="F:monooxygenase activity"/>
    <property type="evidence" value="ECO:0007669"/>
    <property type="project" value="UniProtKB-KW"/>
</dbReference>
<proteinExistence type="inferred from homology"/>
<dbReference type="Gene3D" id="3.50.50.60">
    <property type="entry name" value="FAD/NAD(P)-binding domain"/>
    <property type="match status" value="1"/>
</dbReference>
<evidence type="ECO:0000259" key="7">
    <source>
        <dbReference type="Pfam" id="PF01494"/>
    </source>
</evidence>
<gene>
    <name evidence="8" type="ORF">NA56DRAFT_637232</name>
</gene>
<dbReference type="PANTHER" id="PTHR13789">
    <property type="entry name" value="MONOOXYGENASE"/>
    <property type="match status" value="1"/>
</dbReference>
<evidence type="ECO:0000256" key="2">
    <source>
        <dbReference type="ARBA" id="ARBA00022630"/>
    </source>
</evidence>
<evidence type="ECO:0000313" key="9">
    <source>
        <dbReference type="Proteomes" id="UP000235672"/>
    </source>
</evidence>
<evidence type="ECO:0000256" key="1">
    <source>
        <dbReference type="ARBA" id="ARBA00007992"/>
    </source>
</evidence>
<keyword evidence="4" id="KW-0560">Oxidoreductase</keyword>
<dbReference type="OrthoDB" id="1047367at2759"/>
<dbReference type="Pfam" id="PF01494">
    <property type="entry name" value="FAD_binding_3"/>
    <property type="match status" value="1"/>
</dbReference>
<dbReference type="Pfam" id="PF06314">
    <property type="entry name" value="ADC"/>
    <property type="match status" value="1"/>
</dbReference>
<evidence type="ECO:0000256" key="6">
    <source>
        <dbReference type="SAM" id="MobiDB-lite"/>
    </source>
</evidence>
<dbReference type="SUPFAM" id="SSF51905">
    <property type="entry name" value="FAD/NAD(P)-binding domain"/>
    <property type="match status" value="1"/>
</dbReference>
<dbReference type="InterPro" id="IPR023375">
    <property type="entry name" value="ADC_dom_sf"/>
</dbReference>
<dbReference type="AlphaFoldDB" id="A0A2J6PIH0"/>
<dbReference type="GO" id="GO:0071949">
    <property type="term" value="F:FAD binding"/>
    <property type="evidence" value="ECO:0007669"/>
    <property type="project" value="InterPro"/>
</dbReference>
<dbReference type="EMBL" id="KZ613527">
    <property type="protein sequence ID" value="PMD13810.1"/>
    <property type="molecule type" value="Genomic_DNA"/>
</dbReference>
<name>A0A2J6PIH0_9HELO</name>
<dbReference type="PANTHER" id="PTHR13789:SF261">
    <property type="entry name" value="HYDROXYLASE, PUTATIVE (AFU_ORTHOLOGUE AFUA_7G00590)-RELATED"/>
    <property type="match status" value="1"/>
</dbReference>
<evidence type="ECO:0000256" key="5">
    <source>
        <dbReference type="ARBA" id="ARBA00023033"/>
    </source>
</evidence>
<dbReference type="FunFam" id="2.40.400.10:FF:000001">
    <property type="entry name" value="FAD binding domain protein"/>
    <property type="match status" value="1"/>
</dbReference>
<feature type="compositionally biased region" description="Polar residues" evidence="6">
    <location>
        <begin position="10"/>
        <end position="22"/>
    </location>
</feature>
<evidence type="ECO:0000256" key="4">
    <source>
        <dbReference type="ARBA" id="ARBA00023002"/>
    </source>
</evidence>
<dbReference type="GO" id="GO:0016829">
    <property type="term" value="F:lyase activity"/>
    <property type="evidence" value="ECO:0007669"/>
    <property type="project" value="InterPro"/>
</dbReference>
<dbReference type="InterPro" id="IPR010451">
    <property type="entry name" value="Acetoacetate_decarboxylase"/>
</dbReference>
<comment type="similarity">
    <text evidence="1">Belongs to the paxM FAD-dependent monooxygenase family.</text>
</comment>
<keyword evidence="9" id="KW-1185">Reference proteome</keyword>
<reference evidence="8 9" key="1">
    <citation type="submission" date="2016-05" db="EMBL/GenBank/DDBJ databases">
        <title>A degradative enzymes factory behind the ericoid mycorrhizal symbiosis.</title>
        <authorList>
            <consortium name="DOE Joint Genome Institute"/>
            <person name="Martino E."/>
            <person name="Morin E."/>
            <person name="Grelet G."/>
            <person name="Kuo A."/>
            <person name="Kohler A."/>
            <person name="Daghino S."/>
            <person name="Barry K."/>
            <person name="Choi C."/>
            <person name="Cichocki N."/>
            <person name="Clum A."/>
            <person name="Copeland A."/>
            <person name="Hainaut M."/>
            <person name="Haridas S."/>
            <person name="Labutti K."/>
            <person name="Lindquist E."/>
            <person name="Lipzen A."/>
            <person name="Khouja H.-R."/>
            <person name="Murat C."/>
            <person name="Ohm R."/>
            <person name="Olson A."/>
            <person name="Spatafora J."/>
            <person name="Veneault-Fourrey C."/>
            <person name="Henrissat B."/>
            <person name="Grigoriev I."/>
            <person name="Martin F."/>
            <person name="Perotto S."/>
        </authorList>
    </citation>
    <scope>NUCLEOTIDE SEQUENCE [LARGE SCALE GENOMIC DNA]</scope>
    <source>
        <strain evidence="8 9">UAMH 7357</strain>
    </source>
</reference>
<dbReference type="SUPFAM" id="SSF160104">
    <property type="entry name" value="Acetoacetate decarboxylase-like"/>
    <property type="match status" value="1"/>
</dbReference>